<dbReference type="InterPro" id="IPR035940">
    <property type="entry name" value="CAP_sf"/>
</dbReference>
<dbReference type="eggNOG" id="KOG3017">
    <property type="taxonomic scope" value="Eukaryota"/>
</dbReference>
<proteinExistence type="predicted"/>
<evidence type="ECO:0000259" key="1">
    <source>
        <dbReference type="SMART" id="SM00198"/>
    </source>
</evidence>
<dbReference type="STRING" id="45351.A7SYR7"/>
<reference evidence="2 3" key="1">
    <citation type="journal article" date="2007" name="Science">
        <title>Sea anemone genome reveals ancestral eumetazoan gene repertoire and genomic organization.</title>
        <authorList>
            <person name="Putnam N.H."/>
            <person name="Srivastava M."/>
            <person name="Hellsten U."/>
            <person name="Dirks B."/>
            <person name="Chapman J."/>
            <person name="Salamov A."/>
            <person name="Terry A."/>
            <person name="Shapiro H."/>
            <person name="Lindquist E."/>
            <person name="Kapitonov V.V."/>
            <person name="Jurka J."/>
            <person name="Genikhovich G."/>
            <person name="Grigoriev I.V."/>
            <person name="Lucas S.M."/>
            <person name="Steele R.E."/>
            <person name="Finnerty J.R."/>
            <person name="Technau U."/>
            <person name="Martindale M.Q."/>
            <person name="Rokhsar D.S."/>
        </authorList>
    </citation>
    <scope>NUCLEOTIDE SEQUENCE [LARGE SCALE GENOMIC DNA]</scope>
    <source>
        <strain evidence="3">CH2 X CH6</strain>
    </source>
</reference>
<protein>
    <recommendedName>
        <fullName evidence="1">SCP domain-containing protein</fullName>
    </recommendedName>
</protein>
<dbReference type="AlphaFoldDB" id="A7SYR7"/>
<dbReference type="InterPro" id="IPR001283">
    <property type="entry name" value="CRISP-related"/>
</dbReference>
<keyword evidence="3" id="KW-1185">Reference proteome</keyword>
<dbReference type="FunFam" id="3.40.33.10:FF:000025">
    <property type="entry name" value="Predicted protein"/>
    <property type="match status" value="1"/>
</dbReference>
<dbReference type="Gene3D" id="3.40.33.10">
    <property type="entry name" value="CAP"/>
    <property type="match status" value="1"/>
</dbReference>
<organism evidence="2 3">
    <name type="scientific">Nematostella vectensis</name>
    <name type="common">Starlet sea anemone</name>
    <dbReference type="NCBI Taxonomy" id="45351"/>
    <lineage>
        <taxon>Eukaryota</taxon>
        <taxon>Metazoa</taxon>
        <taxon>Cnidaria</taxon>
        <taxon>Anthozoa</taxon>
        <taxon>Hexacorallia</taxon>
        <taxon>Actiniaria</taxon>
        <taxon>Edwardsiidae</taxon>
        <taxon>Nematostella</taxon>
    </lineage>
</organism>
<evidence type="ECO:0000313" key="2">
    <source>
        <dbReference type="EMBL" id="EDO31155.1"/>
    </source>
</evidence>
<dbReference type="HOGENOM" id="CLU_035730_9_4_1"/>
<dbReference type="SUPFAM" id="SSF55797">
    <property type="entry name" value="PR-1-like"/>
    <property type="match status" value="1"/>
</dbReference>
<dbReference type="SMART" id="SM00198">
    <property type="entry name" value="SCP"/>
    <property type="match status" value="1"/>
</dbReference>
<sequence length="144" mass="16223">NVFRRLHGVGPVILSDVMNEEAQKWALHISKLGGAARDPKISYGSNMCIQSGRRASLAKDCVFDWYDGVVNYDWHTHELSTKFMQFVQLVWRDSLYVGVGGVKGTQGRFYVVVYFDPPGNVKTTMKENVLGYTGDNKGTRNRVC</sequence>
<dbReference type="Proteomes" id="UP000001593">
    <property type="component" value="Unassembled WGS sequence"/>
</dbReference>
<name>A7SYR7_NEMVE</name>
<evidence type="ECO:0000313" key="3">
    <source>
        <dbReference type="Proteomes" id="UP000001593"/>
    </source>
</evidence>
<dbReference type="PhylomeDB" id="A7SYR7"/>
<dbReference type="KEGG" id="nve:5502029"/>
<dbReference type="InParanoid" id="A7SYR7"/>
<dbReference type="InterPro" id="IPR034113">
    <property type="entry name" value="SCP_GAPR1-like"/>
</dbReference>
<dbReference type="InterPro" id="IPR014044">
    <property type="entry name" value="CAP_dom"/>
</dbReference>
<gene>
    <name evidence="2" type="ORF">NEMVEDRAFT_v1g138224</name>
</gene>
<dbReference type="CDD" id="cd05382">
    <property type="entry name" value="CAP_GAPR1-like"/>
    <property type="match status" value="1"/>
</dbReference>
<feature type="non-terminal residue" evidence="2">
    <location>
        <position position="144"/>
    </location>
</feature>
<accession>A7SYR7</accession>
<dbReference type="PANTHER" id="PTHR10334">
    <property type="entry name" value="CYSTEINE-RICH SECRETORY PROTEIN-RELATED"/>
    <property type="match status" value="1"/>
</dbReference>
<dbReference type="Pfam" id="PF00188">
    <property type="entry name" value="CAP"/>
    <property type="match status" value="1"/>
</dbReference>
<feature type="domain" description="SCP" evidence="1">
    <location>
        <begin position="1"/>
        <end position="123"/>
    </location>
</feature>
<dbReference type="EMBL" id="DS469931">
    <property type="protein sequence ID" value="EDO31155.1"/>
    <property type="molecule type" value="Genomic_DNA"/>
</dbReference>
<dbReference type="GO" id="GO:0005615">
    <property type="term" value="C:extracellular space"/>
    <property type="evidence" value="ECO:0000318"/>
    <property type="project" value="GO_Central"/>
</dbReference>